<keyword evidence="3" id="KW-1185">Reference proteome</keyword>
<dbReference type="SUPFAM" id="SSF55961">
    <property type="entry name" value="Bet v1-like"/>
    <property type="match status" value="1"/>
</dbReference>
<dbReference type="Gene3D" id="3.30.530.20">
    <property type="match status" value="1"/>
</dbReference>
<proteinExistence type="predicted"/>
<accession>A0ABU1JFX5</accession>
<evidence type="ECO:0000256" key="1">
    <source>
        <dbReference type="SAM" id="MobiDB-lite"/>
    </source>
</evidence>
<dbReference type="PANTHER" id="PTHR33824">
    <property type="entry name" value="POLYKETIDE CYCLASE/DEHYDRASE AND LIPID TRANSPORT SUPERFAMILY PROTEIN"/>
    <property type="match status" value="1"/>
</dbReference>
<organism evidence="2 3">
    <name type="scientific">Arthrobacter russicus</name>
    <dbReference type="NCBI Taxonomy" id="172040"/>
    <lineage>
        <taxon>Bacteria</taxon>
        <taxon>Bacillati</taxon>
        <taxon>Actinomycetota</taxon>
        <taxon>Actinomycetes</taxon>
        <taxon>Micrococcales</taxon>
        <taxon>Micrococcaceae</taxon>
        <taxon>Arthrobacter</taxon>
    </lineage>
</organism>
<comment type="caution">
    <text evidence="2">The sequence shown here is derived from an EMBL/GenBank/DDBJ whole genome shotgun (WGS) entry which is preliminary data.</text>
</comment>
<evidence type="ECO:0000313" key="3">
    <source>
        <dbReference type="Proteomes" id="UP001185069"/>
    </source>
</evidence>
<reference evidence="2 3" key="1">
    <citation type="submission" date="2023-07" db="EMBL/GenBank/DDBJ databases">
        <title>Sequencing the genomes of 1000 actinobacteria strains.</title>
        <authorList>
            <person name="Klenk H.-P."/>
        </authorList>
    </citation>
    <scope>NUCLEOTIDE SEQUENCE [LARGE SCALE GENOMIC DNA]</scope>
    <source>
        <strain evidence="2 3">DSM 14555</strain>
    </source>
</reference>
<evidence type="ECO:0008006" key="4">
    <source>
        <dbReference type="Google" id="ProtNLM"/>
    </source>
</evidence>
<dbReference type="InterPro" id="IPR047137">
    <property type="entry name" value="ORF3"/>
</dbReference>
<feature type="compositionally biased region" description="Polar residues" evidence="1">
    <location>
        <begin position="154"/>
        <end position="163"/>
    </location>
</feature>
<dbReference type="EMBL" id="JAVDQF010000001">
    <property type="protein sequence ID" value="MDR6270751.1"/>
    <property type="molecule type" value="Genomic_DNA"/>
</dbReference>
<sequence>MSSVDEVEQLNDEVVRFIATIAGVRREFDAKIEEQRPDHLVRWSSMDGVKNRGQISFESLGTNATRVAVEIVWEPSGILETAASIFTMDHAAVRKDLDNFKEFIEDRGQETGQWRGHIDNDRTETVAGSADYPATDEPLGDPAEPYMPAGTGTGEPNTPTWDKQSQERS</sequence>
<gene>
    <name evidence="2" type="ORF">JOE69_002989</name>
</gene>
<name>A0ABU1JFX5_9MICC</name>
<protein>
    <recommendedName>
        <fullName evidence="4">Polyketide cyclase / dehydrase and lipid transport</fullName>
    </recommendedName>
</protein>
<dbReference type="InterPro" id="IPR023393">
    <property type="entry name" value="START-like_dom_sf"/>
</dbReference>
<feature type="region of interest" description="Disordered" evidence="1">
    <location>
        <begin position="113"/>
        <end position="169"/>
    </location>
</feature>
<dbReference type="Proteomes" id="UP001185069">
    <property type="component" value="Unassembled WGS sequence"/>
</dbReference>
<evidence type="ECO:0000313" key="2">
    <source>
        <dbReference type="EMBL" id="MDR6270751.1"/>
    </source>
</evidence>
<dbReference type="PANTHER" id="PTHR33824:SF7">
    <property type="entry name" value="POLYKETIDE CYCLASE_DEHYDRASE AND LIPID TRANSPORT SUPERFAMILY PROTEIN"/>
    <property type="match status" value="1"/>
</dbReference>